<gene>
    <name evidence="1" type="ORF">A2U01_0005740</name>
</gene>
<accession>A0A392MCL9</accession>
<sequence length="62" mass="6887">MNLRDAQKSEAILCSILDDRRAAPLLSARRATNSCYQPISTDLAQRASIPCAARNFQKLSQH</sequence>
<protein>
    <submittedName>
        <fullName evidence="1">Uncharacterized protein</fullName>
    </submittedName>
</protein>
<dbReference type="AlphaFoldDB" id="A0A392MCL9"/>
<comment type="caution">
    <text evidence="1">The sequence shown here is derived from an EMBL/GenBank/DDBJ whole genome shotgun (WGS) entry which is preliminary data.</text>
</comment>
<dbReference type="Proteomes" id="UP000265520">
    <property type="component" value="Unassembled WGS sequence"/>
</dbReference>
<dbReference type="EMBL" id="LXQA010007558">
    <property type="protein sequence ID" value="MCH84903.1"/>
    <property type="molecule type" value="Genomic_DNA"/>
</dbReference>
<proteinExistence type="predicted"/>
<reference evidence="1 2" key="1">
    <citation type="journal article" date="2018" name="Front. Plant Sci.">
        <title>Red Clover (Trifolium pratense) and Zigzag Clover (T. medium) - A Picture of Genomic Similarities and Differences.</title>
        <authorList>
            <person name="Dluhosova J."/>
            <person name="Istvanek J."/>
            <person name="Nedelnik J."/>
            <person name="Repkova J."/>
        </authorList>
    </citation>
    <scope>NUCLEOTIDE SEQUENCE [LARGE SCALE GENOMIC DNA]</scope>
    <source>
        <strain evidence="2">cv. 10/8</strain>
        <tissue evidence="1">Leaf</tissue>
    </source>
</reference>
<name>A0A392MCL9_9FABA</name>
<organism evidence="1 2">
    <name type="scientific">Trifolium medium</name>
    <dbReference type="NCBI Taxonomy" id="97028"/>
    <lineage>
        <taxon>Eukaryota</taxon>
        <taxon>Viridiplantae</taxon>
        <taxon>Streptophyta</taxon>
        <taxon>Embryophyta</taxon>
        <taxon>Tracheophyta</taxon>
        <taxon>Spermatophyta</taxon>
        <taxon>Magnoliopsida</taxon>
        <taxon>eudicotyledons</taxon>
        <taxon>Gunneridae</taxon>
        <taxon>Pentapetalae</taxon>
        <taxon>rosids</taxon>
        <taxon>fabids</taxon>
        <taxon>Fabales</taxon>
        <taxon>Fabaceae</taxon>
        <taxon>Papilionoideae</taxon>
        <taxon>50 kb inversion clade</taxon>
        <taxon>NPAAA clade</taxon>
        <taxon>Hologalegina</taxon>
        <taxon>IRL clade</taxon>
        <taxon>Trifolieae</taxon>
        <taxon>Trifolium</taxon>
    </lineage>
</organism>
<keyword evidence="2" id="KW-1185">Reference proteome</keyword>
<evidence type="ECO:0000313" key="2">
    <source>
        <dbReference type="Proteomes" id="UP000265520"/>
    </source>
</evidence>
<evidence type="ECO:0000313" key="1">
    <source>
        <dbReference type="EMBL" id="MCH84903.1"/>
    </source>
</evidence>